<reference evidence="10" key="1">
    <citation type="journal article" date="2019" name="Int. J. Syst. Evol. Microbiol.">
        <title>The Global Catalogue of Microorganisms (GCM) 10K type strain sequencing project: providing services to taxonomists for standard genome sequencing and annotation.</title>
        <authorList>
            <consortium name="The Broad Institute Genomics Platform"/>
            <consortium name="The Broad Institute Genome Sequencing Center for Infectious Disease"/>
            <person name="Wu L."/>
            <person name="Ma J."/>
        </authorList>
    </citation>
    <scope>NUCLEOTIDE SEQUENCE [LARGE SCALE GENOMIC DNA]</scope>
    <source>
        <strain evidence="10">JCM 9373</strain>
    </source>
</reference>
<evidence type="ECO:0000313" key="10">
    <source>
        <dbReference type="Proteomes" id="UP001500320"/>
    </source>
</evidence>
<dbReference type="InterPro" id="IPR003856">
    <property type="entry name" value="LPS_length_determ_N"/>
</dbReference>
<dbReference type="Pfam" id="PF02706">
    <property type="entry name" value="Wzz"/>
    <property type="match status" value="1"/>
</dbReference>
<keyword evidence="4" id="KW-0812">Transmembrane</keyword>
<feature type="compositionally biased region" description="Low complexity" evidence="7">
    <location>
        <begin position="435"/>
        <end position="446"/>
    </location>
</feature>
<name>A0ABP6MUN4_9ACTN</name>
<keyword evidence="10" id="KW-1185">Reference proteome</keyword>
<dbReference type="PANTHER" id="PTHR32309:SF31">
    <property type="entry name" value="CAPSULAR EXOPOLYSACCHARIDE FAMILY"/>
    <property type="match status" value="1"/>
</dbReference>
<evidence type="ECO:0000256" key="4">
    <source>
        <dbReference type="ARBA" id="ARBA00022692"/>
    </source>
</evidence>
<keyword evidence="5" id="KW-1133">Transmembrane helix</keyword>
<evidence type="ECO:0000313" key="9">
    <source>
        <dbReference type="EMBL" id="GAA3126397.1"/>
    </source>
</evidence>
<evidence type="ECO:0000256" key="2">
    <source>
        <dbReference type="ARBA" id="ARBA00006683"/>
    </source>
</evidence>
<evidence type="ECO:0000256" key="1">
    <source>
        <dbReference type="ARBA" id="ARBA00004651"/>
    </source>
</evidence>
<feature type="domain" description="Polysaccharide chain length determinant N-terminal" evidence="8">
    <location>
        <begin position="15"/>
        <end position="98"/>
    </location>
</feature>
<keyword evidence="3" id="KW-1003">Cell membrane</keyword>
<feature type="region of interest" description="Disordered" evidence="7">
    <location>
        <begin position="332"/>
        <end position="507"/>
    </location>
</feature>
<evidence type="ECO:0000256" key="7">
    <source>
        <dbReference type="SAM" id="MobiDB-lite"/>
    </source>
</evidence>
<evidence type="ECO:0000259" key="8">
    <source>
        <dbReference type="Pfam" id="PF02706"/>
    </source>
</evidence>
<accession>A0ABP6MUN4</accession>
<dbReference type="InterPro" id="IPR050445">
    <property type="entry name" value="Bact_polysacc_biosynth/exp"/>
</dbReference>
<gene>
    <name evidence="9" type="ORF">GCM10010466_16600</name>
</gene>
<organism evidence="9 10">
    <name type="scientific">Planomonospora alba</name>
    <dbReference type="NCBI Taxonomy" id="161354"/>
    <lineage>
        <taxon>Bacteria</taxon>
        <taxon>Bacillati</taxon>
        <taxon>Actinomycetota</taxon>
        <taxon>Actinomycetes</taxon>
        <taxon>Streptosporangiales</taxon>
        <taxon>Streptosporangiaceae</taxon>
        <taxon>Planomonospora</taxon>
    </lineage>
</organism>
<feature type="compositionally biased region" description="Low complexity" evidence="7">
    <location>
        <begin position="362"/>
        <end position="378"/>
    </location>
</feature>
<comment type="similarity">
    <text evidence="2">Belongs to the CpsC/CapA family.</text>
</comment>
<comment type="caution">
    <text evidence="9">The sequence shown here is derived from an EMBL/GenBank/DDBJ whole genome shotgun (WGS) entry which is preliminary data.</text>
</comment>
<protein>
    <recommendedName>
        <fullName evidence="8">Polysaccharide chain length determinant N-terminal domain-containing protein</fullName>
    </recommendedName>
</protein>
<evidence type="ECO:0000256" key="5">
    <source>
        <dbReference type="ARBA" id="ARBA00022989"/>
    </source>
</evidence>
<dbReference type="Proteomes" id="UP001500320">
    <property type="component" value="Unassembled WGS sequence"/>
</dbReference>
<comment type="subcellular location">
    <subcellularLocation>
        <location evidence="1">Cell membrane</location>
        <topology evidence="1">Multi-pass membrane protein</topology>
    </subcellularLocation>
</comment>
<dbReference type="RefSeq" id="WP_344857449.1">
    <property type="nucleotide sequence ID" value="NZ_BAAAUT010000010.1"/>
</dbReference>
<dbReference type="EMBL" id="BAAAUT010000010">
    <property type="protein sequence ID" value="GAA3126397.1"/>
    <property type="molecule type" value="Genomic_DNA"/>
</dbReference>
<dbReference type="PANTHER" id="PTHR32309">
    <property type="entry name" value="TYROSINE-PROTEIN KINASE"/>
    <property type="match status" value="1"/>
</dbReference>
<evidence type="ECO:0000256" key="6">
    <source>
        <dbReference type="ARBA" id="ARBA00023136"/>
    </source>
</evidence>
<keyword evidence="6" id="KW-0472">Membrane</keyword>
<evidence type="ECO:0000256" key="3">
    <source>
        <dbReference type="ARBA" id="ARBA00022475"/>
    </source>
</evidence>
<proteinExistence type="inferred from homology"/>
<sequence length="507" mass="52404">MSLSPDPPARHTGGDLADYASLFRRRWPTILLCLAAGTGGGGALLWTTPPSYTSTAYVLVTPTGVQEQTNQVTSRQREALNLDTEAQIAQSAVVAKKAQDVLKSAPGPVDVSVPPNTSVLQISYTAADPNSAAAGAGAYARAYLAHRREAAEKALALQLETYLDKLKQLNGSLAKVLDALPGLERGSADHTIALQKRSVLSRQIYNLTVKYDAHKTIAITPGSVISEATAPEEPSAPIPPLYLGSGFMVGLLTGVGLAWLRDRLDTRLREAGDIPRLTGLDLVSGRQVTDLAAAGTAVLLVPLPGTSSREVALAVRRLQEGGVPVLGALAAARDDAPGDPPGKSAGGGSRNGARPPAGRVNGAPVPTAARPPAAGTRSPAHREPPADGEWTTPTREAATRPSRTVPAHEGTPAREAATGPSRTVPAREGAGGGPRARAARGTAPRGLPHDVPEPDATVEIALADVRSALRRPSPADRRAGVDDAPDDTPESAPLAHVPAVGKRVFPP</sequence>